<evidence type="ECO:0000259" key="9">
    <source>
        <dbReference type="Pfam" id="PF12704"/>
    </source>
</evidence>
<feature type="transmembrane region" description="Helical" evidence="7">
    <location>
        <begin position="323"/>
        <end position="352"/>
    </location>
</feature>
<evidence type="ECO:0000256" key="4">
    <source>
        <dbReference type="ARBA" id="ARBA00022989"/>
    </source>
</evidence>
<evidence type="ECO:0000256" key="7">
    <source>
        <dbReference type="SAM" id="Phobius"/>
    </source>
</evidence>
<feature type="domain" description="MacB-like periplasmic core" evidence="9">
    <location>
        <begin position="21"/>
        <end position="240"/>
    </location>
</feature>
<dbReference type="Pfam" id="PF02687">
    <property type="entry name" value="FtsX"/>
    <property type="match status" value="1"/>
</dbReference>
<evidence type="ECO:0000256" key="5">
    <source>
        <dbReference type="ARBA" id="ARBA00023136"/>
    </source>
</evidence>
<dbReference type="PANTHER" id="PTHR30572">
    <property type="entry name" value="MEMBRANE COMPONENT OF TRANSPORTER-RELATED"/>
    <property type="match status" value="1"/>
</dbReference>
<dbReference type="InterPro" id="IPR003838">
    <property type="entry name" value="ABC3_permease_C"/>
</dbReference>
<sequence length="399" mass="44022">MNLYVNMRSAWKAIKNNRKRSVLTMIGIIIGISSVITILAIGRGFEKDTVKNLTKSDSKNVEIQLNFTPSDTSLYDTNTKLFQDVDLSIVRNVEGVKKADYSKIDEEQIYKDLSSRGKEKNKQIKLIDSEGKRVSIGRNLTGQDSELLNKVATIDSVTAKELFNTPERALGKGIEIEQELFRVVGVFPGEEQDNLFSLSNTNIEIPKDTYHYYFKSDKNTSSLTLTLEEGVKPDKVASKVIKQLKDKGSLRHLGEYEVLDTAMLTKGIGQILSTITYFITAVAGISLFIAGVGVMNMMYISVSERTKEIGIRRALGATRKSIMLQFLLEGLILTISGGIIGYLLGMIFAYGIGSLIKVHVSVDLFTIILAVGVSSVIGLVFSVMPASEAAKKDLIDILR</sequence>
<keyword evidence="3 7" id="KW-0812">Transmembrane</keyword>
<dbReference type="GO" id="GO:0005886">
    <property type="term" value="C:plasma membrane"/>
    <property type="evidence" value="ECO:0007669"/>
    <property type="project" value="UniProtKB-SubCell"/>
</dbReference>
<organism evidence="10 11">
    <name type="scientific">Enterococcus faecalis</name>
    <name type="common">Streptococcus faecalis</name>
    <dbReference type="NCBI Taxonomy" id="1351"/>
    <lineage>
        <taxon>Bacteria</taxon>
        <taxon>Bacillati</taxon>
        <taxon>Bacillota</taxon>
        <taxon>Bacilli</taxon>
        <taxon>Lactobacillales</taxon>
        <taxon>Enterococcaceae</taxon>
        <taxon>Enterococcus</taxon>
    </lineage>
</organism>
<protein>
    <submittedName>
        <fullName evidence="10">ABC transporter permease</fullName>
    </submittedName>
</protein>
<evidence type="ECO:0000256" key="2">
    <source>
        <dbReference type="ARBA" id="ARBA00022475"/>
    </source>
</evidence>
<feature type="domain" description="ABC3 transporter permease C-terminal" evidence="8">
    <location>
        <begin position="282"/>
        <end position="393"/>
    </location>
</feature>
<comment type="caution">
    <text evidence="10">The sequence shown here is derived from an EMBL/GenBank/DDBJ whole genome shotgun (WGS) entry which is preliminary data.</text>
</comment>
<dbReference type="EMBL" id="RKMZ01000009">
    <property type="protein sequence ID" value="ROX30428.1"/>
    <property type="molecule type" value="Genomic_DNA"/>
</dbReference>
<evidence type="ECO:0000313" key="10">
    <source>
        <dbReference type="EMBL" id="ROX30428.1"/>
    </source>
</evidence>
<accession>A0ABD7IWM8</accession>
<feature type="transmembrane region" description="Helical" evidence="7">
    <location>
        <begin position="364"/>
        <end position="384"/>
    </location>
</feature>
<keyword evidence="5 7" id="KW-0472">Membrane</keyword>
<gene>
    <name evidence="10" type="ORF">EGW16_14055</name>
</gene>
<keyword evidence="2" id="KW-1003">Cell membrane</keyword>
<proteinExistence type="inferred from homology"/>
<evidence type="ECO:0000256" key="6">
    <source>
        <dbReference type="ARBA" id="ARBA00038076"/>
    </source>
</evidence>
<dbReference type="PANTHER" id="PTHR30572:SF4">
    <property type="entry name" value="ABC TRANSPORTER PERMEASE YTRF"/>
    <property type="match status" value="1"/>
</dbReference>
<evidence type="ECO:0000256" key="3">
    <source>
        <dbReference type="ARBA" id="ARBA00022692"/>
    </source>
</evidence>
<comment type="similarity">
    <text evidence="6">Belongs to the ABC-4 integral membrane protein family.</text>
</comment>
<comment type="subcellular location">
    <subcellularLocation>
        <location evidence="1">Cell membrane</location>
        <topology evidence="1">Multi-pass membrane protein</topology>
    </subcellularLocation>
</comment>
<keyword evidence="4 7" id="KW-1133">Transmembrane helix</keyword>
<evidence type="ECO:0000313" key="11">
    <source>
        <dbReference type="Proteomes" id="UP000281488"/>
    </source>
</evidence>
<dbReference type="AlphaFoldDB" id="A0ABD7IWM8"/>
<feature type="transmembrane region" description="Helical" evidence="7">
    <location>
        <begin position="21"/>
        <end position="42"/>
    </location>
</feature>
<evidence type="ECO:0000256" key="1">
    <source>
        <dbReference type="ARBA" id="ARBA00004651"/>
    </source>
</evidence>
<evidence type="ECO:0000259" key="8">
    <source>
        <dbReference type="Pfam" id="PF02687"/>
    </source>
</evidence>
<dbReference type="InterPro" id="IPR025857">
    <property type="entry name" value="MacB_PCD"/>
</dbReference>
<dbReference type="Proteomes" id="UP000281488">
    <property type="component" value="Unassembled WGS sequence"/>
</dbReference>
<reference evidence="10 11" key="1">
    <citation type="submission" date="2018-10" db="EMBL/GenBank/DDBJ databases">
        <title>Genotypes and phenotypes of Enterococci isolated from broiler chickens.</title>
        <authorList>
            <person name="Muhammad A.R."/>
            <person name="Diarra M.S."/>
        </authorList>
    </citation>
    <scope>NUCLEOTIDE SEQUENCE [LARGE SCALE GENOMIC DNA]</scope>
    <source>
        <strain evidence="10 11">LIT2 A36'</strain>
    </source>
</reference>
<dbReference type="RefSeq" id="WP_010709541.1">
    <property type="nucleotide sequence ID" value="NZ_CP091901.1"/>
</dbReference>
<feature type="transmembrane region" description="Helical" evidence="7">
    <location>
        <begin position="275"/>
        <end position="302"/>
    </location>
</feature>
<dbReference type="Pfam" id="PF12704">
    <property type="entry name" value="MacB_PCD"/>
    <property type="match status" value="1"/>
</dbReference>
<name>A0ABD7IWM8_ENTFL</name>
<dbReference type="InterPro" id="IPR050250">
    <property type="entry name" value="Macrolide_Exporter_MacB"/>
</dbReference>